<dbReference type="NCBIfam" id="TIGR01635">
    <property type="entry name" value="tail_comp_S"/>
    <property type="match status" value="1"/>
</dbReference>
<accession>A0A3D9EDJ5</accession>
<feature type="region of interest" description="Disordered" evidence="1">
    <location>
        <begin position="50"/>
        <end position="74"/>
    </location>
</feature>
<evidence type="ECO:0000256" key="1">
    <source>
        <dbReference type="SAM" id="MobiDB-lite"/>
    </source>
</evidence>
<proteinExistence type="predicted"/>
<dbReference type="AlphaFoldDB" id="A0A3D9EDJ5"/>
<dbReference type="EMBL" id="QRDL01000006">
    <property type="protein sequence ID" value="RED01284.1"/>
    <property type="molecule type" value="Genomic_DNA"/>
</dbReference>
<evidence type="ECO:0000313" key="3">
    <source>
        <dbReference type="Proteomes" id="UP000256988"/>
    </source>
</evidence>
<gene>
    <name evidence="2" type="ORF">DFO60_4126</name>
</gene>
<sequence>MRWPWKCHTRAPAVADLEALETWLSPLLQKLDGRGRAQLARKAAQQLRHSQQQRIRAQVNPDGSPFEARKPRDLRGKKGRIKLRMFEKLRLARYLKAKGTPQEVVIGFAGRVSRIARIHQYGLKDRAEIRSPEVRYARRELLGLSNPEIDNLVETVLTHLET</sequence>
<dbReference type="Pfam" id="PF05069">
    <property type="entry name" value="Phage_tail_S"/>
    <property type="match status" value="1"/>
</dbReference>
<dbReference type="Proteomes" id="UP000256988">
    <property type="component" value="Unassembled WGS sequence"/>
</dbReference>
<evidence type="ECO:0000313" key="2">
    <source>
        <dbReference type="EMBL" id="RED01284.1"/>
    </source>
</evidence>
<protein>
    <submittedName>
        <fullName evidence="2">Phage virion morphogenesis protein</fullName>
    </submittedName>
</protein>
<organism evidence="2 3">
    <name type="scientific">Ectopseudomonas oleovorans</name>
    <name type="common">Pseudomonas oleovorans</name>
    <dbReference type="NCBI Taxonomy" id="301"/>
    <lineage>
        <taxon>Bacteria</taxon>
        <taxon>Pseudomonadati</taxon>
        <taxon>Pseudomonadota</taxon>
        <taxon>Gammaproteobacteria</taxon>
        <taxon>Pseudomonadales</taxon>
        <taxon>Pseudomonadaceae</taxon>
        <taxon>Ectopseudomonas</taxon>
    </lineage>
</organism>
<comment type="caution">
    <text evidence="2">The sequence shown here is derived from an EMBL/GenBank/DDBJ whole genome shotgun (WGS) entry which is preliminary data.</text>
</comment>
<name>A0A3D9EDJ5_ECTOL</name>
<dbReference type="InterPro" id="IPR006522">
    <property type="entry name" value="Phage_virion_morphogenesis"/>
</dbReference>
<reference evidence="2 3" key="1">
    <citation type="submission" date="2018-07" db="EMBL/GenBank/DDBJ databases">
        <title>Genome sequencing of rice bacterial endophytes.</title>
        <authorList>
            <person name="Venturi V."/>
        </authorList>
    </citation>
    <scope>NUCLEOTIDE SEQUENCE [LARGE SCALE GENOMIC DNA]</scope>
    <source>
        <strain evidence="2 3">AG1002</strain>
    </source>
</reference>